<feature type="non-terminal residue" evidence="1">
    <location>
        <position position="1"/>
    </location>
</feature>
<keyword evidence="2" id="KW-1185">Reference proteome</keyword>
<protein>
    <submittedName>
        <fullName evidence="1">Uncharacterized protein</fullName>
    </submittedName>
</protein>
<organism evidence="1 2">
    <name type="scientific">Pristionchus mayeri</name>
    <dbReference type="NCBI Taxonomy" id="1317129"/>
    <lineage>
        <taxon>Eukaryota</taxon>
        <taxon>Metazoa</taxon>
        <taxon>Ecdysozoa</taxon>
        <taxon>Nematoda</taxon>
        <taxon>Chromadorea</taxon>
        <taxon>Rhabditida</taxon>
        <taxon>Rhabditina</taxon>
        <taxon>Diplogasteromorpha</taxon>
        <taxon>Diplogasteroidea</taxon>
        <taxon>Neodiplogasteridae</taxon>
        <taxon>Pristionchus</taxon>
    </lineage>
</organism>
<sequence>VDANSKYCFPMCCRGSPYFMMHDKVKDGTGSRSIGDMDESEGGKMQRLRLIARPHRMVSLARLASIAAQKGVGRSLSEEELL</sequence>
<gene>
    <name evidence="1" type="ORF">PMAYCL1PPCAC_31448</name>
</gene>
<dbReference type="Proteomes" id="UP001328107">
    <property type="component" value="Unassembled WGS sequence"/>
</dbReference>
<accession>A0AAN5DDN9</accession>
<evidence type="ECO:0000313" key="2">
    <source>
        <dbReference type="Proteomes" id="UP001328107"/>
    </source>
</evidence>
<dbReference type="EMBL" id="BTRK01000006">
    <property type="protein sequence ID" value="GMR61253.1"/>
    <property type="molecule type" value="Genomic_DNA"/>
</dbReference>
<evidence type="ECO:0000313" key="1">
    <source>
        <dbReference type="EMBL" id="GMR61253.1"/>
    </source>
</evidence>
<reference evidence="2" key="1">
    <citation type="submission" date="2022-10" db="EMBL/GenBank/DDBJ databases">
        <title>Genome assembly of Pristionchus species.</title>
        <authorList>
            <person name="Yoshida K."/>
            <person name="Sommer R.J."/>
        </authorList>
    </citation>
    <scope>NUCLEOTIDE SEQUENCE [LARGE SCALE GENOMIC DNA]</scope>
    <source>
        <strain evidence="2">RS5460</strain>
    </source>
</reference>
<name>A0AAN5DDN9_9BILA</name>
<dbReference type="AlphaFoldDB" id="A0AAN5DDN9"/>
<proteinExistence type="predicted"/>
<comment type="caution">
    <text evidence="1">The sequence shown here is derived from an EMBL/GenBank/DDBJ whole genome shotgun (WGS) entry which is preliminary data.</text>
</comment>